<sequence>MQGSPRDSNCDEKRGILRSLSFQFSTSLNRGRRRLADVFDNSDEVEQQGAFSTRGYKSNRLELAMYSSTFGVQHYGIMLKQSKRKNRTAKWNKRFFILKECFLVYYKVSEKKIFEKTRRMNLHPKYLVAYLLLR</sequence>
<dbReference type="SUPFAM" id="SSF50729">
    <property type="entry name" value="PH domain-like"/>
    <property type="match status" value="1"/>
</dbReference>
<accession>A0A238C494</accession>
<dbReference type="InterPro" id="IPR011993">
    <property type="entry name" value="PH-like_dom_sf"/>
</dbReference>
<dbReference type="InterPro" id="IPR001849">
    <property type="entry name" value="PH_domain"/>
</dbReference>
<proteinExistence type="predicted"/>
<reference evidence="2 3" key="1">
    <citation type="submission" date="2015-12" db="EMBL/GenBank/DDBJ databases">
        <title>Draft genome of the nematode, Onchocerca flexuosa.</title>
        <authorList>
            <person name="Mitreva M."/>
        </authorList>
    </citation>
    <scope>NUCLEOTIDE SEQUENCE [LARGE SCALE GENOMIC DNA]</scope>
    <source>
        <strain evidence="2">Red Deer</strain>
    </source>
</reference>
<dbReference type="Pfam" id="PF00169">
    <property type="entry name" value="PH"/>
    <property type="match status" value="1"/>
</dbReference>
<name>A0A238C494_9BILA</name>
<dbReference type="OrthoDB" id="5849811at2759"/>
<dbReference type="PROSITE" id="PS50003">
    <property type="entry name" value="PH_DOMAIN"/>
    <property type="match status" value="1"/>
</dbReference>
<dbReference type="AlphaFoldDB" id="A0A238C494"/>
<evidence type="ECO:0000313" key="3">
    <source>
        <dbReference type="Proteomes" id="UP000242913"/>
    </source>
</evidence>
<evidence type="ECO:0000259" key="1">
    <source>
        <dbReference type="PROSITE" id="PS50003"/>
    </source>
</evidence>
<organism evidence="2 3">
    <name type="scientific">Onchocerca flexuosa</name>
    <dbReference type="NCBI Taxonomy" id="387005"/>
    <lineage>
        <taxon>Eukaryota</taxon>
        <taxon>Metazoa</taxon>
        <taxon>Ecdysozoa</taxon>
        <taxon>Nematoda</taxon>
        <taxon>Chromadorea</taxon>
        <taxon>Rhabditida</taxon>
        <taxon>Spirurina</taxon>
        <taxon>Spiruromorpha</taxon>
        <taxon>Filarioidea</taxon>
        <taxon>Onchocercidae</taxon>
        <taxon>Onchocerca</taxon>
    </lineage>
</organism>
<dbReference type="Proteomes" id="UP000242913">
    <property type="component" value="Unassembled WGS sequence"/>
</dbReference>
<feature type="domain" description="PH" evidence="1">
    <location>
        <begin position="71"/>
        <end position="134"/>
    </location>
</feature>
<gene>
    <name evidence="2" type="ORF">X798_00790</name>
</gene>
<evidence type="ECO:0000313" key="2">
    <source>
        <dbReference type="EMBL" id="OZC12269.1"/>
    </source>
</evidence>
<dbReference type="EMBL" id="KZ269978">
    <property type="protein sequence ID" value="OZC12269.1"/>
    <property type="molecule type" value="Genomic_DNA"/>
</dbReference>
<protein>
    <recommendedName>
        <fullName evidence="1">PH domain-containing protein</fullName>
    </recommendedName>
</protein>
<dbReference type="Gene3D" id="2.30.29.30">
    <property type="entry name" value="Pleckstrin-homology domain (PH domain)/Phosphotyrosine-binding domain (PTB)"/>
    <property type="match status" value="1"/>
</dbReference>
<keyword evidence="3" id="KW-1185">Reference proteome</keyword>